<keyword evidence="3 6" id="KW-0732">Signal</keyword>
<dbReference type="Proteomes" id="UP001059295">
    <property type="component" value="Chromosome"/>
</dbReference>
<keyword evidence="9" id="KW-1185">Reference proteome</keyword>
<proteinExistence type="predicted"/>
<evidence type="ECO:0000256" key="6">
    <source>
        <dbReference type="SAM" id="SignalP"/>
    </source>
</evidence>
<reference evidence="8" key="1">
    <citation type="journal article" date="2022" name="Cell">
        <title>Design, construction, and in vivo augmentation of a complex gut microbiome.</title>
        <authorList>
            <person name="Cheng A.G."/>
            <person name="Ho P.Y."/>
            <person name="Aranda-Diaz A."/>
            <person name="Jain S."/>
            <person name="Yu F.B."/>
            <person name="Meng X."/>
            <person name="Wang M."/>
            <person name="Iakiviak M."/>
            <person name="Nagashima K."/>
            <person name="Zhao A."/>
            <person name="Murugkar P."/>
            <person name="Patil A."/>
            <person name="Atabakhsh K."/>
            <person name="Weakley A."/>
            <person name="Yan J."/>
            <person name="Brumbaugh A.R."/>
            <person name="Higginbottom S."/>
            <person name="Dimas A."/>
            <person name="Shiver A.L."/>
            <person name="Deutschbauer A."/>
            <person name="Neff N."/>
            <person name="Sonnenburg J.L."/>
            <person name="Huang K.C."/>
            <person name="Fischbach M.A."/>
        </authorList>
    </citation>
    <scope>NUCLEOTIDE SEQUENCE</scope>
    <source>
        <strain evidence="8">AP11</strain>
    </source>
</reference>
<gene>
    <name evidence="8" type="ORF">NQ491_01370</name>
</gene>
<evidence type="ECO:0000256" key="2">
    <source>
        <dbReference type="ARBA" id="ARBA00022692"/>
    </source>
</evidence>
<organism evidence="8 9">
    <name type="scientific">Alistipes ihumii AP11</name>
    <dbReference type="NCBI Taxonomy" id="1211813"/>
    <lineage>
        <taxon>Bacteria</taxon>
        <taxon>Pseudomonadati</taxon>
        <taxon>Bacteroidota</taxon>
        <taxon>Bacteroidia</taxon>
        <taxon>Bacteroidales</taxon>
        <taxon>Rikenellaceae</taxon>
        <taxon>Alistipes</taxon>
    </lineage>
</organism>
<dbReference type="Gene3D" id="2.40.160.50">
    <property type="entry name" value="membrane protein fhac: a member of the omp85/tpsb transporter family"/>
    <property type="match status" value="1"/>
</dbReference>
<evidence type="ECO:0000313" key="8">
    <source>
        <dbReference type="EMBL" id="UWN57453.1"/>
    </source>
</evidence>
<keyword evidence="2" id="KW-0812">Transmembrane</keyword>
<feature type="domain" description="Bacterial surface antigen (D15)" evidence="7">
    <location>
        <begin position="460"/>
        <end position="765"/>
    </location>
</feature>
<sequence>MKRYRLHIAFLTAAALVAGCSTTKRLGQDEVLYTGVRKITIEADSGVHMPSYVESAVKNPLSVKPNNPLYSPYIRTPLPVGLWAYNYLHTEKTKGFKHWLYERLAKDPVLVSSVQPELRVQMVSDILANYGYFGSRAEYETRYKKHGRKARLSYRVYAAPPWRYSRIAYPAVRGPLTALVDSLQSSSLLKTGAQYNIDTLAAERTRLSRILRNRGYYYFRPEYFEYQADTTRKRREVDLRLLLKPGIPAQATRSYRIGDITVNLQNIRPKSRDSMRVRDMRVFFDTPRKIRPKVLARNVNLRPGELFTVDAQNATQTNLNKLGIFRYVNLSVTPLDSLQGGDRLDVTIDAGFDYPLEAELEVNVSSKSNSFLGPGASFKVSNNNFFHGGEVFTVALNGAYEWQTGNSKRGDEKSSLLNSYEFGLNAMLDIKRLLVPQFISRGTRYPAKTSFQIGVDLMNRPKFFQLISFGGSASYDFQTSPRSFHSFTVLKLVYNKLLHTTAEFDRTMDENPAIALSFRDQFIPSMNYTYTYDNTFGPRQNKRIFWQNSITSAGNLLYGAMELFGKRGAKYLFGNQFSQFIKGVSEIRYSFKTGRKSWLVTRLLIGAGYAYGNSKVMPYSEQFYIGGANSIRAFTVRSLGPGSYHPKESDRNSYLDQTGDFKMEANVEFRFPLMGDLHGALFVDAGNIWLLKNDPNRPGGTLKWKGLLNEVALGTGFGLRYDLKFIILRADLGIAIHTPYPNPDKPHYYNISSFKDGLGFHLAIGYPF</sequence>
<dbReference type="PANTHER" id="PTHR12815">
    <property type="entry name" value="SORTING AND ASSEMBLY MACHINERY SAMM50 PROTEIN FAMILY MEMBER"/>
    <property type="match status" value="1"/>
</dbReference>
<dbReference type="PROSITE" id="PS51257">
    <property type="entry name" value="PROKAR_LIPOPROTEIN"/>
    <property type="match status" value="1"/>
</dbReference>
<evidence type="ECO:0000256" key="4">
    <source>
        <dbReference type="ARBA" id="ARBA00023136"/>
    </source>
</evidence>
<dbReference type="RefSeq" id="WP_019245148.1">
    <property type="nucleotide sequence ID" value="NZ_CAPH01000006.1"/>
</dbReference>
<keyword evidence="5" id="KW-0998">Cell outer membrane</keyword>
<dbReference type="InterPro" id="IPR000184">
    <property type="entry name" value="Bac_surfAg_D15"/>
</dbReference>
<name>A0ABY5V0R4_9BACT</name>
<evidence type="ECO:0000259" key="7">
    <source>
        <dbReference type="Pfam" id="PF01103"/>
    </source>
</evidence>
<dbReference type="PANTHER" id="PTHR12815:SF47">
    <property type="entry name" value="TRANSLOCATION AND ASSEMBLY MODULE SUBUNIT TAMA"/>
    <property type="match status" value="1"/>
</dbReference>
<dbReference type="Gene3D" id="3.10.20.310">
    <property type="entry name" value="membrane protein fhac"/>
    <property type="match status" value="1"/>
</dbReference>
<evidence type="ECO:0000256" key="3">
    <source>
        <dbReference type="ARBA" id="ARBA00022729"/>
    </source>
</evidence>
<dbReference type="GeneID" id="82890342"/>
<comment type="subcellular location">
    <subcellularLocation>
        <location evidence="1">Membrane</location>
    </subcellularLocation>
</comment>
<feature type="signal peptide" evidence="6">
    <location>
        <begin position="1"/>
        <end position="17"/>
    </location>
</feature>
<keyword evidence="4" id="KW-0472">Membrane</keyword>
<dbReference type="EMBL" id="CP102294">
    <property type="protein sequence ID" value="UWN57453.1"/>
    <property type="molecule type" value="Genomic_DNA"/>
</dbReference>
<dbReference type="InterPro" id="IPR039910">
    <property type="entry name" value="D15-like"/>
</dbReference>
<evidence type="ECO:0000313" key="9">
    <source>
        <dbReference type="Proteomes" id="UP001059295"/>
    </source>
</evidence>
<feature type="chain" id="PRO_5046761620" evidence="6">
    <location>
        <begin position="18"/>
        <end position="768"/>
    </location>
</feature>
<evidence type="ECO:0000256" key="5">
    <source>
        <dbReference type="ARBA" id="ARBA00023237"/>
    </source>
</evidence>
<evidence type="ECO:0000256" key="1">
    <source>
        <dbReference type="ARBA" id="ARBA00004370"/>
    </source>
</evidence>
<protein>
    <submittedName>
        <fullName evidence="8">BamA/TamA family outer membrane protein</fullName>
    </submittedName>
</protein>
<accession>A0ABY5V0R4</accession>
<dbReference type="Pfam" id="PF01103">
    <property type="entry name" value="Omp85"/>
    <property type="match status" value="1"/>
</dbReference>